<protein>
    <submittedName>
        <fullName evidence="1">Uncharacterized protein</fullName>
    </submittedName>
</protein>
<proteinExistence type="predicted"/>
<keyword evidence="2" id="KW-1185">Reference proteome</keyword>
<dbReference type="RefSeq" id="WP_115544520.1">
    <property type="nucleotide sequence ID" value="NZ_NMUR01000018.1"/>
</dbReference>
<evidence type="ECO:0000313" key="2">
    <source>
        <dbReference type="Proteomes" id="UP000323129"/>
    </source>
</evidence>
<accession>A0ABY3MLU4</accession>
<dbReference type="EMBL" id="NQMC01000024">
    <property type="protein sequence ID" value="TYD44899.1"/>
    <property type="molecule type" value="Genomic_DNA"/>
</dbReference>
<comment type="caution">
    <text evidence="1">The sequence shown here is derived from an EMBL/GenBank/DDBJ whole genome shotgun (WGS) entry which is preliminary data.</text>
</comment>
<reference evidence="1 2" key="1">
    <citation type="submission" date="2017-08" db="EMBL/GenBank/DDBJ databases">
        <title>Aeromonas veronii bv sobria strain NS22 whole genome sequencing.</title>
        <authorList>
            <person name="Katharios P."/>
            <person name="Ha V.Q."/>
            <person name="Smyrli M."/>
        </authorList>
    </citation>
    <scope>NUCLEOTIDE SEQUENCE [LARGE SCALE GENOMIC DNA]</scope>
    <source>
        <strain evidence="1 2">NS22</strain>
    </source>
</reference>
<gene>
    <name evidence="1" type="ORF">CJF24_09865</name>
</gene>
<organism evidence="1 2">
    <name type="scientific">Aeromonas veronii</name>
    <dbReference type="NCBI Taxonomy" id="654"/>
    <lineage>
        <taxon>Bacteria</taxon>
        <taxon>Pseudomonadati</taxon>
        <taxon>Pseudomonadota</taxon>
        <taxon>Gammaproteobacteria</taxon>
        <taxon>Aeromonadales</taxon>
        <taxon>Aeromonadaceae</taxon>
        <taxon>Aeromonas</taxon>
    </lineage>
</organism>
<evidence type="ECO:0000313" key="1">
    <source>
        <dbReference type="EMBL" id="TYD44899.1"/>
    </source>
</evidence>
<dbReference type="Proteomes" id="UP000323129">
    <property type="component" value="Unassembled WGS sequence"/>
</dbReference>
<sequence length="339" mass="38131">MTNERFIPLEYCTPSRAARLLGCELEDIFHWYEIGAIKLFLKLDEDGEWPSGGSGFVCNDIYFDDDVLGKICYQGEHGTVDVEFMGVGNGTLHGHGTDVIFLLSDEFNTDDLDTDEINKYSDLCAGAVEEEPTEVDYHNVWIKLDKYDPPIIKESDTPTERQAKHDSIKKLDYVSYRVWVSGFHEVAIPYSYLRAGFKDGFENIVVVDAISLKVNIGDSCIYLNNAHIEDCESLFRVCNDDLLRIKESIASGNALNKYARNTAPPHQNIYSDIDAPVRVTERQSNAIVDLLKALGYTPDELKGSTEALQQKITRNGHSKQLSSLTAKTLRTWLSRGDGR</sequence>
<name>A0ABY3MLU4_AERVE</name>